<evidence type="ECO:0000313" key="1">
    <source>
        <dbReference type="EMBL" id="KAI5676937.1"/>
    </source>
</evidence>
<name>A0ACC0BWF8_CATRO</name>
<dbReference type="EMBL" id="CM044702">
    <property type="protein sequence ID" value="KAI5676937.1"/>
    <property type="molecule type" value="Genomic_DNA"/>
</dbReference>
<sequence length="129" mass="15264">MSASLKNKRVKKKNKEKKNRIEDKGRNIEKELGVILKDLPISLSLNPSLMHKEEFLLKDFENQMGFNLELFKVNPLEFENSNLRKEAFEQNHEANEVNHKEFGMTRSVFDPRGWIKILSIRMMFFPTQP</sequence>
<comment type="caution">
    <text evidence="1">The sequence shown here is derived from an EMBL/GenBank/DDBJ whole genome shotgun (WGS) entry which is preliminary data.</text>
</comment>
<organism evidence="1 2">
    <name type="scientific">Catharanthus roseus</name>
    <name type="common">Madagascar periwinkle</name>
    <name type="synonym">Vinca rosea</name>
    <dbReference type="NCBI Taxonomy" id="4058"/>
    <lineage>
        <taxon>Eukaryota</taxon>
        <taxon>Viridiplantae</taxon>
        <taxon>Streptophyta</taxon>
        <taxon>Embryophyta</taxon>
        <taxon>Tracheophyta</taxon>
        <taxon>Spermatophyta</taxon>
        <taxon>Magnoliopsida</taxon>
        <taxon>eudicotyledons</taxon>
        <taxon>Gunneridae</taxon>
        <taxon>Pentapetalae</taxon>
        <taxon>asterids</taxon>
        <taxon>lamiids</taxon>
        <taxon>Gentianales</taxon>
        <taxon>Apocynaceae</taxon>
        <taxon>Rauvolfioideae</taxon>
        <taxon>Vinceae</taxon>
        <taxon>Catharanthinae</taxon>
        <taxon>Catharanthus</taxon>
    </lineage>
</organism>
<dbReference type="Proteomes" id="UP001060085">
    <property type="component" value="Linkage Group LG02"/>
</dbReference>
<accession>A0ACC0BWF8</accession>
<evidence type="ECO:0000313" key="2">
    <source>
        <dbReference type="Proteomes" id="UP001060085"/>
    </source>
</evidence>
<proteinExistence type="predicted"/>
<keyword evidence="2" id="KW-1185">Reference proteome</keyword>
<protein>
    <submittedName>
        <fullName evidence="1">Uncharacterized protein</fullName>
    </submittedName>
</protein>
<reference evidence="2" key="1">
    <citation type="journal article" date="2023" name="Nat. Plants">
        <title>Single-cell RNA sequencing provides a high-resolution roadmap for understanding the multicellular compartmentation of specialized metabolism.</title>
        <authorList>
            <person name="Sun S."/>
            <person name="Shen X."/>
            <person name="Li Y."/>
            <person name="Li Y."/>
            <person name="Wang S."/>
            <person name="Li R."/>
            <person name="Zhang H."/>
            <person name="Shen G."/>
            <person name="Guo B."/>
            <person name="Wei J."/>
            <person name="Xu J."/>
            <person name="St-Pierre B."/>
            <person name="Chen S."/>
            <person name="Sun C."/>
        </authorList>
    </citation>
    <scope>NUCLEOTIDE SEQUENCE [LARGE SCALE GENOMIC DNA]</scope>
</reference>
<gene>
    <name evidence="1" type="ORF">M9H77_07887</name>
</gene>